<evidence type="ECO:0000313" key="5">
    <source>
        <dbReference type="Proteomes" id="UP000191039"/>
    </source>
</evidence>
<dbReference type="RefSeq" id="WP_073858336.1">
    <property type="nucleotide sequence ID" value="NZ_BAAATC010000001.1"/>
</dbReference>
<dbReference type="CDD" id="cd00371">
    <property type="entry name" value="HMA"/>
    <property type="match status" value="1"/>
</dbReference>
<accession>A0A1Q4H8W3</accession>
<evidence type="ECO:0000313" key="4">
    <source>
        <dbReference type="EMBL" id="PEG54301.1"/>
    </source>
</evidence>
<keyword evidence="1" id="KW-0479">Metal-binding</keyword>
<dbReference type="InterPro" id="IPR036163">
    <property type="entry name" value="HMA_dom_sf"/>
</dbReference>
<evidence type="ECO:0000256" key="1">
    <source>
        <dbReference type="ARBA" id="ARBA00022723"/>
    </source>
</evidence>
<name>A0A1Q4H8W3_9MYCO</name>
<dbReference type="STRING" id="1801.BRW64_20725"/>
<gene>
    <name evidence="3" type="ORF">BV510_28450</name>
    <name evidence="4" type="ORF">CRI78_11905</name>
</gene>
<evidence type="ECO:0000313" key="6">
    <source>
        <dbReference type="Proteomes" id="UP000220340"/>
    </source>
</evidence>
<feature type="domain" description="HMA" evidence="2">
    <location>
        <begin position="1"/>
        <end position="64"/>
    </location>
</feature>
<organism evidence="3 5">
    <name type="scientific">Mycolicibacterium diernhoferi</name>
    <dbReference type="NCBI Taxonomy" id="1801"/>
    <lineage>
        <taxon>Bacteria</taxon>
        <taxon>Bacillati</taxon>
        <taxon>Actinomycetota</taxon>
        <taxon>Actinomycetes</taxon>
        <taxon>Mycobacteriales</taxon>
        <taxon>Mycobacteriaceae</taxon>
        <taxon>Mycolicibacterium</taxon>
    </lineage>
</organism>
<dbReference type="PROSITE" id="PS50846">
    <property type="entry name" value="HMA_2"/>
    <property type="match status" value="1"/>
</dbReference>
<sequence length="69" mass="6648">MSIVLKVQGMSCGHCVSTITAAVSPLAGVSGVEVDLAAGQVTVDGTPDSAAVTAVIEDAGYDVSPAVSA</sequence>
<reference evidence="4 6" key="2">
    <citation type="submission" date="2017-10" db="EMBL/GenBank/DDBJ databases">
        <title>The new phylogeny of genus Mycobacterium.</title>
        <authorList>
            <person name="Tortoli E."/>
            <person name="Trovato A."/>
            <person name="Cirillo D.M."/>
        </authorList>
    </citation>
    <scope>NUCLEOTIDE SEQUENCE [LARGE SCALE GENOMIC DNA]</scope>
    <source>
        <strain evidence="4 6">IP141170001</strain>
    </source>
</reference>
<dbReference type="EMBL" id="MIJD01000512">
    <property type="protein sequence ID" value="OPE45321.1"/>
    <property type="molecule type" value="Genomic_DNA"/>
</dbReference>
<dbReference type="Proteomes" id="UP000220340">
    <property type="component" value="Unassembled WGS sequence"/>
</dbReference>
<dbReference type="AlphaFoldDB" id="A0A1Q4H8W3"/>
<keyword evidence="6" id="KW-1185">Reference proteome</keyword>
<dbReference type="EMBL" id="PDCR01000013">
    <property type="protein sequence ID" value="PEG54301.1"/>
    <property type="molecule type" value="Genomic_DNA"/>
</dbReference>
<comment type="caution">
    <text evidence="3">The sequence shown here is derived from an EMBL/GenBank/DDBJ whole genome shotgun (WGS) entry which is preliminary data.</text>
</comment>
<dbReference type="Pfam" id="PF00403">
    <property type="entry name" value="HMA"/>
    <property type="match status" value="1"/>
</dbReference>
<dbReference type="InterPro" id="IPR006121">
    <property type="entry name" value="HMA_dom"/>
</dbReference>
<dbReference type="Gene3D" id="3.30.70.100">
    <property type="match status" value="1"/>
</dbReference>
<dbReference type="PROSITE" id="PS01047">
    <property type="entry name" value="HMA_1"/>
    <property type="match status" value="1"/>
</dbReference>
<evidence type="ECO:0000259" key="2">
    <source>
        <dbReference type="PROSITE" id="PS50846"/>
    </source>
</evidence>
<dbReference type="SUPFAM" id="SSF55008">
    <property type="entry name" value="HMA, heavy metal-associated domain"/>
    <property type="match status" value="1"/>
</dbReference>
<evidence type="ECO:0000313" key="3">
    <source>
        <dbReference type="EMBL" id="OPE45321.1"/>
    </source>
</evidence>
<dbReference type="Proteomes" id="UP000191039">
    <property type="component" value="Unassembled WGS sequence"/>
</dbReference>
<reference evidence="3 5" key="1">
    <citation type="submission" date="2016-09" db="EMBL/GenBank/DDBJ databases">
        <title>genome sequences of unsequenced Mycobacteria.</title>
        <authorList>
            <person name="Greninger A.L."/>
            <person name="Jerome K.R."/>
            <person name="Mcnair B."/>
            <person name="Wallis C."/>
            <person name="Fang F."/>
        </authorList>
    </citation>
    <scope>NUCLEOTIDE SEQUENCE [LARGE SCALE GENOMIC DNA]</scope>
    <source>
        <strain evidence="3 5">BM1</strain>
    </source>
</reference>
<dbReference type="OrthoDB" id="9813965at2"/>
<dbReference type="InterPro" id="IPR017969">
    <property type="entry name" value="Heavy-metal-associated_CS"/>
</dbReference>
<dbReference type="GO" id="GO:0046872">
    <property type="term" value="F:metal ion binding"/>
    <property type="evidence" value="ECO:0007669"/>
    <property type="project" value="UniProtKB-KW"/>
</dbReference>
<protein>
    <submittedName>
        <fullName evidence="3">Heavy metal transporter</fullName>
    </submittedName>
</protein>
<proteinExistence type="predicted"/>